<evidence type="ECO:0000313" key="2">
    <source>
        <dbReference type="EMBL" id="BAI69374.1"/>
    </source>
</evidence>
<feature type="compositionally biased region" description="Acidic residues" evidence="1">
    <location>
        <begin position="52"/>
        <end position="62"/>
    </location>
</feature>
<dbReference type="EMBL" id="AP011112">
    <property type="protein sequence ID" value="BAI69374.1"/>
    <property type="molecule type" value="Genomic_DNA"/>
</dbReference>
<sequence length="75" mass="8542">MKRVKIPWQGNSPLYFPGGVINFKDGVSVDPVPEQLLRRLLAIYGNQIEVIDDEDRTEDQEAPADTTNKRSRKKS</sequence>
<dbReference type="AlphaFoldDB" id="D3DHS2"/>
<gene>
    <name evidence="2" type="ordered locus">HTH_0915</name>
</gene>
<keyword evidence="3" id="KW-1185">Reference proteome</keyword>
<dbReference type="STRING" id="608538.HTH_0915"/>
<dbReference type="RefSeq" id="WP_012963554.1">
    <property type="nucleotide sequence ID" value="NC_013799.1"/>
</dbReference>
<proteinExistence type="predicted"/>
<dbReference type="Proteomes" id="UP000002574">
    <property type="component" value="Chromosome"/>
</dbReference>
<dbReference type="KEGG" id="hth:HTH_0915"/>
<protein>
    <submittedName>
        <fullName evidence="2">Uncharacterized protein</fullName>
    </submittedName>
</protein>
<feature type="region of interest" description="Disordered" evidence="1">
    <location>
        <begin position="52"/>
        <end position="75"/>
    </location>
</feature>
<organism evidence="2 3">
    <name type="scientific">Hydrogenobacter thermophilus (strain DSM 6534 / IAM 12695 / TK-6)</name>
    <dbReference type="NCBI Taxonomy" id="608538"/>
    <lineage>
        <taxon>Bacteria</taxon>
        <taxon>Pseudomonadati</taxon>
        <taxon>Aquificota</taxon>
        <taxon>Aquificia</taxon>
        <taxon>Aquificales</taxon>
        <taxon>Aquificaceae</taxon>
        <taxon>Hydrogenobacter</taxon>
    </lineage>
</organism>
<reference evidence="2 3" key="1">
    <citation type="journal article" date="2010" name="J. Bacteriol.">
        <title>Complete genome sequence of the thermophilic, obligately chemolithoautotrophic hydrogen-oxidizing bacterium Hydrogenobacter thermophilus TK-6.</title>
        <authorList>
            <person name="Arai H."/>
            <person name="Kanbe H."/>
            <person name="Ishii M."/>
            <person name="Igarashi Y."/>
        </authorList>
    </citation>
    <scope>NUCLEOTIDE SEQUENCE [LARGE SCALE GENOMIC DNA]</scope>
    <source>
        <strain evidence="3">DSM 6534 / IAM 12695 / TK-6 [Tokyo]</strain>
    </source>
</reference>
<evidence type="ECO:0000313" key="3">
    <source>
        <dbReference type="Proteomes" id="UP000002574"/>
    </source>
</evidence>
<accession>D3DHS2</accession>
<name>D3DHS2_HYDTT</name>
<evidence type="ECO:0000256" key="1">
    <source>
        <dbReference type="SAM" id="MobiDB-lite"/>
    </source>
</evidence>